<accession>F4XIP9</accession>
<protein>
    <recommendedName>
        <fullName evidence="3">Cinnamycin family lantibiotic</fullName>
    </recommendedName>
</protein>
<evidence type="ECO:0000313" key="2">
    <source>
        <dbReference type="Proteomes" id="UP000003959"/>
    </source>
</evidence>
<evidence type="ECO:0000313" key="1">
    <source>
        <dbReference type="EMBL" id="EGJ35561.1"/>
    </source>
</evidence>
<dbReference type="HOGENOM" id="CLU_175499_0_0_3"/>
<dbReference type="Pfam" id="PF19398">
    <property type="entry name" value="DurB-like"/>
    <property type="match status" value="1"/>
</dbReference>
<proteinExistence type="predicted"/>
<dbReference type="EMBL" id="GL890819">
    <property type="protein sequence ID" value="EGJ35561.1"/>
    <property type="molecule type" value="Genomic_DNA"/>
</dbReference>
<sequence length="107" mass="11450">MSAKRADGKSYCPSGAQRSNIMSTATLEKVLHQASIDAEFRSEVQNNPEAFGLSATTSLPESVEKEDHAFIELLNASLGEFDIVAQDCESTCSFGIVTLICDGTTKS</sequence>
<dbReference type="InterPro" id="IPR048275">
    <property type="entry name" value="Cinnamycin_RiPP"/>
</dbReference>
<name>F4XIP9_9CYAN</name>
<organism evidence="1 2">
    <name type="scientific">Moorena producens 3L</name>
    <dbReference type="NCBI Taxonomy" id="489825"/>
    <lineage>
        <taxon>Bacteria</taxon>
        <taxon>Bacillati</taxon>
        <taxon>Cyanobacteriota</taxon>
        <taxon>Cyanophyceae</taxon>
        <taxon>Coleofasciculales</taxon>
        <taxon>Coleofasciculaceae</taxon>
        <taxon>Moorena</taxon>
    </lineage>
</organism>
<dbReference type="InterPro" id="IPR046016">
    <property type="entry name" value="Dur/DurB-like"/>
</dbReference>
<reference evidence="2" key="1">
    <citation type="journal article" date="2011" name="Proc. Natl. Acad. Sci. U.S.A.">
        <title>Genomic insights into the physiology and ecology of the marine filamentous cyanobacterium Lyngbya majuscula.</title>
        <authorList>
            <person name="Jones A.C."/>
            <person name="Monroe E.A."/>
            <person name="Podell S."/>
            <person name="Hess W.R."/>
            <person name="Klages S."/>
            <person name="Esquenazi E."/>
            <person name="Niessen S."/>
            <person name="Hoover H."/>
            <person name="Rothmann M."/>
            <person name="Lasken R.S."/>
            <person name="Yates J.R.III."/>
            <person name="Reinhardt R."/>
            <person name="Kube M."/>
            <person name="Burkart M.D."/>
            <person name="Allen E.E."/>
            <person name="Dorrestein P.C."/>
            <person name="Gerwick W.H."/>
            <person name="Gerwick L."/>
        </authorList>
    </citation>
    <scope>NUCLEOTIDE SEQUENCE [LARGE SCALE GENOMIC DNA]</scope>
    <source>
        <strain evidence="2">3L</strain>
    </source>
</reference>
<evidence type="ECO:0008006" key="3">
    <source>
        <dbReference type="Google" id="ProtNLM"/>
    </source>
</evidence>
<dbReference type="Proteomes" id="UP000003959">
    <property type="component" value="Unassembled WGS sequence"/>
</dbReference>
<dbReference type="eggNOG" id="ENOG502ZKH7">
    <property type="taxonomic scope" value="Bacteria"/>
</dbReference>
<dbReference type="NCBIfam" id="NF033431">
    <property type="entry name" value="cinnamycin_RiPP"/>
    <property type="match status" value="1"/>
</dbReference>
<dbReference type="AlphaFoldDB" id="F4XIP9"/>
<gene>
    <name evidence="1" type="ORF">LYNGBM3L_02840</name>
</gene>
<keyword evidence="2" id="KW-1185">Reference proteome</keyword>